<dbReference type="Pfam" id="PF05354">
    <property type="entry name" value="Phage_attach"/>
    <property type="match status" value="1"/>
</dbReference>
<gene>
    <name evidence="1" type="ORF">C1I89_22215</name>
</gene>
<dbReference type="AlphaFoldDB" id="A0A2N8KDP6"/>
<evidence type="ECO:0000313" key="1">
    <source>
        <dbReference type="EMBL" id="PND31557.1"/>
    </source>
</evidence>
<protein>
    <recommendedName>
        <fullName evidence="3">Head-tail adaptor protein</fullName>
    </recommendedName>
</protein>
<proteinExistence type="predicted"/>
<accession>A0A2N8KDP6</accession>
<dbReference type="Proteomes" id="UP000235994">
    <property type="component" value="Unassembled WGS sequence"/>
</dbReference>
<comment type="caution">
    <text evidence="1">The sequence shown here is derived from an EMBL/GenBank/DDBJ whole genome shotgun (WGS) entry which is preliminary data.</text>
</comment>
<evidence type="ECO:0008006" key="3">
    <source>
        <dbReference type="Google" id="ProtNLM"/>
    </source>
</evidence>
<reference evidence="1 2" key="1">
    <citation type="submission" date="2018-01" db="EMBL/GenBank/DDBJ databases">
        <title>The draft genome of an aniline degradation strain ANB-1.</title>
        <authorList>
            <person name="Zhang L."/>
            <person name="Jiang J."/>
        </authorList>
    </citation>
    <scope>NUCLEOTIDE SEQUENCE [LARGE SCALE GENOMIC DNA]</scope>
    <source>
        <strain evidence="1 2">ANB-1</strain>
    </source>
</reference>
<dbReference type="InterPro" id="IPR008018">
    <property type="entry name" value="Phage_tail_attach_FII"/>
</dbReference>
<sequence length="101" mass="11622">MEWDNSVFDEAFDAVGLREPAWLLDTEPPVPFKVRFERPQVIDEGELVHSTDYEIEYTTADVPDLAYRSQVEIGGDRYRVRQEPTAVGDGFWSRAMLELLA</sequence>
<organism evidence="1 2">
    <name type="scientific">Achromobacter pulmonis</name>
    <dbReference type="NCBI Taxonomy" id="1389932"/>
    <lineage>
        <taxon>Bacteria</taxon>
        <taxon>Pseudomonadati</taxon>
        <taxon>Pseudomonadota</taxon>
        <taxon>Betaproteobacteria</taxon>
        <taxon>Burkholderiales</taxon>
        <taxon>Alcaligenaceae</taxon>
        <taxon>Achromobacter</taxon>
    </lineage>
</organism>
<name>A0A2N8KDP6_9BURK</name>
<dbReference type="EMBL" id="POQS01000006">
    <property type="protein sequence ID" value="PND31557.1"/>
    <property type="molecule type" value="Genomic_DNA"/>
</dbReference>
<evidence type="ECO:0000313" key="2">
    <source>
        <dbReference type="Proteomes" id="UP000235994"/>
    </source>
</evidence>
<keyword evidence="2" id="KW-1185">Reference proteome</keyword>
<dbReference type="GO" id="GO:0019068">
    <property type="term" value="P:virion assembly"/>
    <property type="evidence" value="ECO:0007669"/>
    <property type="project" value="InterPro"/>
</dbReference>